<keyword evidence="2" id="KW-1185">Reference proteome</keyword>
<evidence type="ECO:0000313" key="2">
    <source>
        <dbReference type="Proteomes" id="UP001302321"/>
    </source>
</evidence>
<comment type="caution">
    <text evidence="1">The sequence shown here is derived from an EMBL/GenBank/DDBJ whole genome shotgun (WGS) entry which is preliminary data.</text>
</comment>
<protein>
    <recommendedName>
        <fullName evidence="3">C2H2-type domain-containing protein</fullName>
    </recommendedName>
</protein>
<dbReference type="AlphaFoldDB" id="A0AAN6VYA9"/>
<gene>
    <name evidence="1" type="ORF">QBC36DRAFT_169899</name>
</gene>
<feature type="non-terminal residue" evidence="1">
    <location>
        <position position="53"/>
    </location>
</feature>
<reference evidence="1" key="2">
    <citation type="submission" date="2023-05" db="EMBL/GenBank/DDBJ databases">
        <authorList>
            <consortium name="Lawrence Berkeley National Laboratory"/>
            <person name="Steindorff A."/>
            <person name="Hensen N."/>
            <person name="Bonometti L."/>
            <person name="Westerberg I."/>
            <person name="Brannstrom I.O."/>
            <person name="Guillou S."/>
            <person name="Cros-Aarteil S."/>
            <person name="Calhoun S."/>
            <person name="Haridas S."/>
            <person name="Kuo A."/>
            <person name="Mondo S."/>
            <person name="Pangilinan J."/>
            <person name="Riley R."/>
            <person name="Labutti K."/>
            <person name="Andreopoulos B."/>
            <person name="Lipzen A."/>
            <person name="Chen C."/>
            <person name="Yanf M."/>
            <person name="Daum C."/>
            <person name="Ng V."/>
            <person name="Clum A."/>
            <person name="Ohm R."/>
            <person name="Martin F."/>
            <person name="Silar P."/>
            <person name="Natvig D."/>
            <person name="Lalanne C."/>
            <person name="Gautier V."/>
            <person name="Ament-Velasquez S.L."/>
            <person name="Kruys A."/>
            <person name="Hutchinson M.I."/>
            <person name="Powell A.J."/>
            <person name="Barry K."/>
            <person name="Miller A.N."/>
            <person name="Grigoriev I.V."/>
            <person name="Debuchy R."/>
            <person name="Gladieux P."/>
            <person name="Thoren M.H."/>
            <person name="Johannesson H."/>
        </authorList>
    </citation>
    <scope>NUCLEOTIDE SEQUENCE</scope>
    <source>
        <strain evidence="1">CBS 892.96</strain>
    </source>
</reference>
<dbReference type="EMBL" id="MU866538">
    <property type="protein sequence ID" value="KAK4171575.1"/>
    <property type="molecule type" value="Genomic_DNA"/>
</dbReference>
<accession>A0AAN6VYA9</accession>
<evidence type="ECO:0000313" key="1">
    <source>
        <dbReference type="EMBL" id="KAK4171575.1"/>
    </source>
</evidence>
<organism evidence="1 2">
    <name type="scientific">Triangularia setosa</name>
    <dbReference type="NCBI Taxonomy" id="2587417"/>
    <lineage>
        <taxon>Eukaryota</taxon>
        <taxon>Fungi</taxon>
        <taxon>Dikarya</taxon>
        <taxon>Ascomycota</taxon>
        <taxon>Pezizomycotina</taxon>
        <taxon>Sordariomycetes</taxon>
        <taxon>Sordariomycetidae</taxon>
        <taxon>Sordariales</taxon>
        <taxon>Podosporaceae</taxon>
        <taxon>Triangularia</taxon>
    </lineage>
</organism>
<sequence length="53" mass="6013">PDDSGRLRSIQGALLPEGYQQNHLLPGRPWVCPFQSCCCPFTALTELEKHFRV</sequence>
<feature type="non-terminal residue" evidence="1">
    <location>
        <position position="1"/>
    </location>
</feature>
<name>A0AAN6VYA9_9PEZI</name>
<dbReference type="Proteomes" id="UP001302321">
    <property type="component" value="Unassembled WGS sequence"/>
</dbReference>
<proteinExistence type="predicted"/>
<evidence type="ECO:0008006" key="3">
    <source>
        <dbReference type="Google" id="ProtNLM"/>
    </source>
</evidence>
<reference evidence="1" key="1">
    <citation type="journal article" date="2023" name="Mol. Phylogenet. Evol.">
        <title>Genome-scale phylogeny and comparative genomics of the fungal order Sordariales.</title>
        <authorList>
            <person name="Hensen N."/>
            <person name="Bonometti L."/>
            <person name="Westerberg I."/>
            <person name="Brannstrom I.O."/>
            <person name="Guillou S."/>
            <person name="Cros-Aarteil S."/>
            <person name="Calhoun S."/>
            <person name="Haridas S."/>
            <person name="Kuo A."/>
            <person name="Mondo S."/>
            <person name="Pangilinan J."/>
            <person name="Riley R."/>
            <person name="LaButti K."/>
            <person name="Andreopoulos B."/>
            <person name="Lipzen A."/>
            <person name="Chen C."/>
            <person name="Yan M."/>
            <person name="Daum C."/>
            <person name="Ng V."/>
            <person name="Clum A."/>
            <person name="Steindorff A."/>
            <person name="Ohm R.A."/>
            <person name="Martin F."/>
            <person name="Silar P."/>
            <person name="Natvig D.O."/>
            <person name="Lalanne C."/>
            <person name="Gautier V."/>
            <person name="Ament-Velasquez S.L."/>
            <person name="Kruys A."/>
            <person name="Hutchinson M.I."/>
            <person name="Powell A.J."/>
            <person name="Barry K."/>
            <person name="Miller A.N."/>
            <person name="Grigoriev I.V."/>
            <person name="Debuchy R."/>
            <person name="Gladieux P."/>
            <person name="Hiltunen Thoren M."/>
            <person name="Johannesson H."/>
        </authorList>
    </citation>
    <scope>NUCLEOTIDE SEQUENCE</scope>
    <source>
        <strain evidence="1">CBS 892.96</strain>
    </source>
</reference>